<keyword evidence="15" id="KW-0862">Zinc</keyword>
<dbReference type="GO" id="GO:0071949">
    <property type="term" value="F:FAD binding"/>
    <property type="evidence" value="ECO:0007669"/>
    <property type="project" value="InterPro"/>
</dbReference>
<evidence type="ECO:0000259" key="30">
    <source>
        <dbReference type="PROSITE" id="PS51873"/>
    </source>
</evidence>
<proteinExistence type="inferred from homology"/>
<keyword evidence="6" id="KW-0963">Cytoplasm</keyword>
<feature type="region of interest" description="Disordered" evidence="28">
    <location>
        <begin position="1"/>
        <end position="37"/>
    </location>
</feature>
<dbReference type="Proteomes" id="UP001148018">
    <property type="component" value="Unassembled WGS sequence"/>
</dbReference>
<dbReference type="CDD" id="cd20369">
    <property type="entry name" value="Rcat_RBR_RNF144B"/>
    <property type="match status" value="1"/>
</dbReference>
<dbReference type="Gene3D" id="3.20.20.150">
    <property type="entry name" value="Divalent-metal-dependent TIM barrel enzymes"/>
    <property type="match status" value="1"/>
</dbReference>
<dbReference type="PANTHER" id="PTHR48408">
    <property type="match status" value="1"/>
</dbReference>
<comment type="subcellular location">
    <subcellularLocation>
        <location evidence="3">Cytoplasm</location>
    </subcellularLocation>
    <subcellularLocation>
        <location evidence="2">Mitochondrion membrane</location>
        <topology evidence="2">Single-pass membrane protein</topology>
    </subcellularLocation>
</comment>
<dbReference type="InterPro" id="IPR036237">
    <property type="entry name" value="Xyl_isomerase-like_sf"/>
</dbReference>
<evidence type="ECO:0000256" key="17">
    <source>
        <dbReference type="ARBA" id="ARBA00022989"/>
    </source>
</evidence>
<dbReference type="EMBL" id="JANIIK010000109">
    <property type="protein sequence ID" value="KAJ3597406.1"/>
    <property type="molecule type" value="Genomic_DNA"/>
</dbReference>
<keyword evidence="7 27" id="KW-0859">Xylose metabolism</keyword>
<dbReference type="Pfam" id="PF01494">
    <property type="entry name" value="FAD_binding_3"/>
    <property type="match status" value="1"/>
</dbReference>
<dbReference type="EC" id="5.3.1.5" evidence="27"/>
<dbReference type="Pfam" id="PF22191">
    <property type="entry name" value="IBR_1"/>
    <property type="match status" value="1"/>
</dbReference>
<dbReference type="GO" id="GO:0061630">
    <property type="term" value="F:ubiquitin protein ligase activity"/>
    <property type="evidence" value="ECO:0007669"/>
    <property type="project" value="UniProtKB-EC"/>
</dbReference>
<comment type="pathway">
    <text evidence="4">Protein modification; protein ubiquitination.</text>
</comment>
<dbReference type="InterPro" id="IPR017907">
    <property type="entry name" value="Znf_RING_CS"/>
</dbReference>
<dbReference type="PROSITE" id="PS50089">
    <property type="entry name" value="ZF_RING_2"/>
    <property type="match status" value="1"/>
</dbReference>
<keyword evidence="19" id="KW-0472">Membrane</keyword>
<dbReference type="SUPFAM" id="SSF57850">
    <property type="entry name" value="RING/U-box"/>
    <property type="match status" value="3"/>
</dbReference>
<evidence type="ECO:0000256" key="28">
    <source>
        <dbReference type="SAM" id="MobiDB-lite"/>
    </source>
</evidence>
<evidence type="ECO:0000256" key="19">
    <source>
        <dbReference type="ARBA" id="ARBA00023136"/>
    </source>
</evidence>
<dbReference type="NCBIfam" id="TIGR02630">
    <property type="entry name" value="xylose_isom_A"/>
    <property type="match status" value="1"/>
</dbReference>
<evidence type="ECO:0000256" key="20">
    <source>
        <dbReference type="ARBA" id="ARBA00023235"/>
    </source>
</evidence>
<dbReference type="Gene3D" id="1.20.120.1750">
    <property type="match status" value="1"/>
</dbReference>
<evidence type="ECO:0000256" key="12">
    <source>
        <dbReference type="ARBA" id="ARBA00022737"/>
    </source>
</evidence>
<keyword evidence="13 26" id="KW-0863">Zinc-finger</keyword>
<dbReference type="PROSITE" id="PS51415">
    <property type="entry name" value="XYLOSE_ISOMERASE"/>
    <property type="match status" value="1"/>
</dbReference>
<feature type="domain" description="RING-type" evidence="29">
    <location>
        <begin position="47"/>
        <end position="93"/>
    </location>
</feature>
<feature type="compositionally biased region" description="Basic and acidic residues" evidence="28">
    <location>
        <begin position="748"/>
        <end position="758"/>
    </location>
</feature>
<evidence type="ECO:0000256" key="7">
    <source>
        <dbReference type="ARBA" id="ARBA00022629"/>
    </source>
</evidence>
<evidence type="ECO:0000256" key="14">
    <source>
        <dbReference type="ARBA" id="ARBA00022786"/>
    </source>
</evidence>
<dbReference type="GO" id="GO:0042732">
    <property type="term" value="P:D-xylose metabolic process"/>
    <property type="evidence" value="ECO:0007669"/>
    <property type="project" value="UniProtKB-KW"/>
</dbReference>
<comment type="caution">
    <text evidence="31">The sequence shown here is derived from an EMBL/GenBank/DDBJ whole genome shotgun (WGS) entry which is preliminary data.</text>
</comment>
<dbReference type="InterPro" id="IPR001841">
    <property type="entry name" value="Znf_RING"/>
</dbReference>
<evidence type="ECO:0000256" key="18">
    <source>
        <dbReference type="ARBA" id="ARBA00023128"/>
    </source>
</evidence>
<keyword evidence="18" id="KW-0496">Mitochondrion</keyword>
<evidence type="ECO:0000256" key="24">
    <source>
        <dbReference type="ARBA" id="ARBA00060040"/>
    </source>
</evidence>
<dbReference type="SUPFAM" id="SSF51658">
    <property type="entry name" value="Xylose isomerase-like"/>
    <property type="match status" value="1"/>
</dbReference>
<dbReference type="InterPro" id="IPR036188">
    <property type="entry name" value="FAD/NAD-bd_sf"/>
</dbReference>
<dbReference type="Pfam" id="PF01485">
    <property type="entry name" value="IBR"/>
    <property type="match status" value="1"/>
</dbReference>
<dbReference type="PROSITE" id="PS00518">
    <property type="entry name" value="ZF_RING_1"/>
    <property type="match status" value="1"/>
</dbReference>
<evidence type="ECO:0000256" key="5">
    <source>
        <dbReference type="ARBA" id="ARBA00005765"/>
    </source>
</evidence>
<keyword evidence="21 27" id="KW-0119">Carbohydrate metabolism</keyword>
<dbReference type="HAMAP" id="MF_00455">
    <property type="entry name" value="Xylose_isom_A"/>
    <property type="match status" value="1"/>
</dbReference>
<feature type="region of interest" description="Disordered" evidence="28">
    <location>
        <begin position="735"/>
        <end position="761"/>
    </location>
</feature>
<dbReference type="InterPro" id="IPR013452">
    <property type="entry name" value="Xylose_isom_bac"/>
</dbReference>
<keyword evidence="16" id="KW-0832">Ubl conjugation</keyword>
<dbReference type="InterPro" id="IPR013083">
    <property type="entry name" value="Znf_RING/FYVE/PHD"/>
</dbReference>
<sequence>MSVQSLAPASPPVAPVAPEAPGDSGDSGQVTAVAGGGSPRPIPSVHCKLCLSEHPSTATGTLDACGCVFCTACLQQYAGLAVMEGGGAPVTCPDMACQKTGALLDSEIAGLVTGEQLELYQRLKFERGVKLDPSRAWCPVVACQAVCSLSPSSTEGEPTSVPCPACNAVFCSTCRGPWDADDHSCSETQPIMSASSSSPERRERSGTDGDTAIKQCPMCDIYIERNQGCAQMLCKSCKHTFCWYCLQNLDGDIFLRHYDKGPCRNKLGHSRASVMWNRTQVVGILVGVSLIALVTSPLLLLVSPCILCCVCKPCDAGISRIPYLPRAGPQDVLCFKQYNAEEVLLGRTMEDWLRFSVCYWHSFCWTGADPFGFQTLHRPWNQGTPMEAAKNRLGAAFEFFTKLGVKYYTFHDRDMAPEGSTLEESNSNLEQLTDLALQLQARTGVRVLWVTCNLFAHPRYMNGAATNPDCHVLAYAGAQVKKGLDVAKKLGAENFVFWGGREGFHSILNTDVAAELKHMANFFKMAVKYKEKIGLKCQFLIEPKPKEPCKHQYDYDAMSVIGFLKHYGLDDHFKLNIEPNHTTLAGHSYEHDVVMASAPDLGWDTDQFPMDTRNTTLVMKAVIEQGGLQPGGLNFDAKVRRESTDLEDLFVAHIGAMDAFARGLRNAARLMEEGLLPGMVKERYSSFDQGLGLKVEEGSATLEDMEELAMAVALCVVLGLVLLYTRCHNRSQTLWGSRSGRRRRKAATRRDPDSKGPAEQEEPDILIVGAGVLGSAMAAVLARDGRRVTVIERDLREPDRIVGELLQPGGFKVLKELGLEASVEGLDAHVVKGYVIHDQETSTEVEIPYPQQDHQIQCGRAFHHGRFIMGLRRAALAEPNVTFIEGTVNSLEEERGGVTGTWTPSLPLPLSSR</sequence>
<dbReference type="GO" id="GO:0009045">
    <property type="term" value="F:xylose isomerase activity"/>
    <property type="evidence" value="ECO:0007669"/>
    <property type="project" value="UniProtKB-EC"/>
</dbReference>
<dbReference type="FunFam" id="3.30.40.10:FF:000051">
    <property type="entry name" value="RBR-type E3 ubiquitin transferase"/>
    <property type="match status" value="1"/>
</dbReference>
<keyword evidence="17" id="KW-1133">Transmembrane helix</keyword>
<comment type="catalytic activity">
    <reaction evidence="22 27">
        <text>alpha-D-xylose = alpha-D-xylulofuranose</text>
        <dbReference type="Rhea" id="RHEA:22816"/>
        <dbReference type="ChEBI" id="CHEBI:28518"/>
        <dbReference type="ChEBI" id="CHEBI:188998"/>
        <dbReference type="EC" id="5.3.1.5"/>
    </reaction>
</comment>
<dbReference type="SMART" id="SM00647">
    <property type="entry name" value="IBR"/>
    <property type="match status" value="2"/>
</dbReference>
<feature type="domain" description="RING-type" evidence="30">
    <location>
        <begin position="43"/>
        <end position="267"/>
    </location>
</feature>
<comment type="similarity">
    <text evidence="5 27">Belongs to the xylose isomerase family.</text>
</comment>
<evidence type="ECO:0000313" key="31">
    <source>
        <dbReference type="EMBL" id="KAJ3597406.1"/>
    </source>
</evidence>
<evidence type="ECO:0000256" key="11">
    <source>
        <dbReference type="ARBA" id="ARBA00022723"/>
    </source>
</evidence>
<evidence type="ECO:0000256" key="6">
    <source>
        <dbReference type="ARBA" id="ARBA00022490"/>
    </source>
</evidence>
<keyword evidence="11 27" id="KW-0479">Metal-binding</keyword>
<keyword evidence="32" id="KW-1185">Reference proteome</keyword>
<keyword evidence="20 27" id="KW-0413">Isomerase</keyword>
<dbReference type="GO" id="GO:0008270">
    <property type="term" value="F:zinc ion binding"/>
    <property type="evidence" value="ECO:0007669"/>
    <property type="project" value="UniProtKB-KW"/>
</dbReference>
<evidence type="ECO:0000256" key="2">
    <source>
        <dbReference type="ARBA" id="ARBA00004304"/>
    </source>
</evidence>
<evidence type="ECO:0000256" key="26">
    <source>
        <dbReference type="PROSITE-ProRule" id="PRU00175"/>
    </source>
</evidence>
<evidence type="ECO:0000256" key="22">
    <source>
        <dbReference type="ARBA" id="ARBA00033659"/>
    </source>
</evidence>
<evidence type="ECO:0000256" key="10">
    <source>
        <dbReference type="ARBA" id="ARBA00022703"/>
    </source>
</evidence>
<dbReference type="NCBIfam" id="NF003998">
    <property type="entry name" value="PRK05474.1"/>
    <property type="match status" value="1"/>
</dbReference>
<dbReference type="GO" id="GO:0006915">
    <property type="term" value="P:apoptotic process"/>
    <property type="evidence" value="ECO:0007669"/>
    <property type="project" value="UniProtKB-KW"/>
</dbReference>
<dbReference type="FunFam" id="1.20.120.1750:FF:000010">
    <property type="entry name" value="RBR-type E3 ubiquitin transferase"/>
    <property type="match status" value="1"/>
</dbReference>
<evidence type="ECO:0000256" key="4">
    <source>
        <dbReference type="ARBA" id="ARBA00004906"/>
    </source>
</evidence>
<gene>
    <name evidence="31" type="ORF">NHX12_000933</name>
</gene>
<dbReference type="InterPro" id="IPR001998">
    <property type="entry name" value="Xylose_isomerase"/>
</dbReference>
<dbReference type="PROSITE" id="PS51873">
    <property type="entry name" value="TRIAD"/>
    <property type="match status" value="1"/>
</dbReference>
<evidence type="ECO:0000256" key="13">
    <source>
        <dbReference type="ARBA" id="ARBA00022771"/>
    </source>
</evidence>
<evidence type="ECO:0000313" key="32">
    <source>
        <dbReference type="Proteomes" id="UP001148018"/>
    </source>
</evidence>
<evidence type="ECO:0000256" key="23">
    <source>
        <dbReference type="ARBA" id="ARBA00038342"/>
    </source>
</evidence>
<name>A0A9Q0E157_9TELE</name>
<comment type="function">
    <text evidence="24">E3 ubiquitin-protein ligase which accepts ubiquitin from E2 ubiquitin-conjugating enzymes UBE2L3 and UBE2L6 in the form of a thioester and then directly transfers the ubiquitin to targeted substrates such as LCMT2, thereby promoting their degradation. Induces apoptosis via a p53/TP53-dependent but caspase-independent mechanism. Plays a crucial role in maintaining the genomic stability by controlling the degradation of multiple proteins involved in mitotic progression and DNA damage. Regulates epithelial homeostasis by mediating degradation of CDKN1A and isoform 2 of TP63. Plays a regulatory role in innate immunity by negatively regulating IRF3 activation and IFN-beta production. Mechanistically, inhibits TBK1 phosphorylation and 'Lys-63'-linked polyubiquitination independently of its E3 ligase activity. Alternatively, promotes 'Lys-27' and 'Lys-33'-linked ubiquitination of IFIH1/MDA5, promoting selective autophagic degradation of IFIH1/MDA5 to inhibit antiviral response.</text>
</comment>
<keyword evidence="12" id="KW-0677">Repeat</keyword>
<dbReference type="GO" id="GO:0031966">
    <property type="term" value="C:mitochondrial membrane"/>
    <property type="evidence" value="ECO:0007669"/>
    <property type="project" value="UniProtKB-SubCell"/>
</dbReference>
<keyword evidence="14" id="KW-0833">Ubl conjugation pathway</keyword>
<comment type="catalytic activity">
    <reaction evidence="1">
        <text>[E2 ubiquitin-conjugating enzyme]-S-ubiquitinyl-L-cysteine + [acceptor protein]-L-lysine = [E2 ubiquitin-conjugating enzyme]-L-cysteine + [acceptor protein]-N(6)-ubiquitinyl-L-lysine.</text>
        <dbReference type="EC" id="2.3.2.31"/>
    </reaction>
</comment>
<evidence type="ECO:0000256" key="21">
    <source>
        <dbReference type="ARBA" id="ARBA00023277"/>
    </source>
</evidence>
<dbReference type="PRINTS" id="PR00688">
    <property type="entry name" value="XYLOSISMRASE"/>
</dbReference>
<evidence type="ECO:0000256" key="8">
    <source>
        <dbReference type="ARBA" id="ARBA00022679"/>
    </source>
</evidence>
<evidence type="ECO:0000256" key="3">
    <source>
        <dbReference type="ARBA" id="ARBA00004496"/>
    </source>
</evidence>
<dbReference type="SMART" id="SM00184">
    <property type="entry name" value="RING"/>
    <property type="match status" value="2"/>
</dbReference>
<dbReference type="SUPFAM" id="SSF51905">
    <property type="entry name" value="FAD/NAD(P)-binding domain"/>
    <property type="match status" value="1"/>
</dbReference>
<keyword evidence="9" id="KW-0812">Transmembrane</keyword>
<evidence type="ECO:0000256" key="25">
    <source>
        <dbReference type="ARBA" id="ARBA00061765"/>
    </source>
</evidence>
<dbReference type="OrthoDB" id="1730074at2759"/>
<evidence type="ECO:0000256" key="1">
    <source>
        <dbReference type="ARBA" id="ARBA00001798"/>
    </source>
</evidence>
<feature type="region of interest" description="Disordered" evidence="28">
    <location>
        <begin position="189"/>
        <end position="209"/>
    </location>
</feature>
<evidence type="ECO:0000256" key="16">
    <source>
        <dbReference type="ARBA" id="ARBA00022843"/>
    </source>
</evidence>
<comment type="similarity">
    <text evidence="23">Belongs to the RBR family. RNF144 subfamily.</text>
</comment>
<evidence type="ECO:0000256" key="15">
    <source>
        <dbReference type="ARBA" id="ARBA00022833"/>
    </source>
</evidence>
<evidence type="ECO:0000259" key="29">
    <source>
        <dbReference type="PROSITE" id="PS50089"/>
    </source>
</evidence>
<dbReference type="InterPro" id="IPR002867">
    <property type="entry name" value="IBR_dom"/>
</dbReference>
<dbReference type="AlphaFoldDB" id="A0A9Q0E157"/>
<accession>A0A9Q0E157</accession>
<protein>
    <recommendedName>
        <fullName evidence="27">Xylose isomerase</fullName>
        <ecNumber evidence="27">5.3.1.5</ecNumber>
    </recommendedName>
</protein>
<dbReference type="Gene3D" id="3.30.40.10">
    <property type="entry name" value="Zinc/RING finger domain, C3HC4 (zinc finger)"/>
    <property type="match status" value="1"/>
</dbReference>
<evidence type="ECO:0000256" key="9">
    <source>
        <dbReference type="ARBA" id="ARBA00022692"/>
    </source>
</evidence>
<dbReference type="Gene3D" id="3.50.50.60">
    <property type="entry name" value="FAD/NAD(P)-binding domain"/>
    <property type="match status" value="1"/>
</dbReference>
<keyword evidence="10" id="KW-0053">Apoptosis</keyword>
<dbReference type="InterPro" id="IPR044066">
    <property type="entry name" value="TRIAD_supradom"/>
</dbReference>
<dbReference type="PANTHER" id="PTHR48408:SF1">
    <property type="entry name" value="XYLOSE ISOMERASE"/>
    <property type="match status" value="1"/>
</dbReference>
<keyword evidence="8" id="KW-0808">Transferase</keyword>
<evidence type="ECO:0000256" key="27">
    <source>
        <dbReference type="RuleBase" id="RU000609"/>
    </source>
</evidence>
<reference evidence="31" key="1">
    <citation type="submission" date="2022-07" db="EMBL/GenBank/DDBJ databases">
        <title>Chromosome-level genome of Muraenolepis orangiensis.</title>
        <authorList>
            <person name="Kim J."/>
        </authorList>
    </citation>
    <scope>NUCLEOTIDE SEQUENCE</scope>
    <source>
        <strain evidence="31">KU_S4_2022</strain>
        <tissue evidence="31">Muscle</tissue>
    </source>
</reference>
<dbReference type="CDD" id="cd16778">
    <property type="entry name" value="mRING-HC-C4C4_RBR_RNF144B"/>
    <property type="match status" value="1"/>
</dbReference>
<organism evidence="31 32">
    <name type="scientific">Muraenolepis orangiensis</name>
    <name type="common">Patagonian moray cod</name>
    <dbReference type="NCBI Taxonomy" id="630683"/>
    <lineage>
        <taxon>Eukaryota</taxon>
        <taxon>Metazoa</taxon>
        <taxon>Chordata</taxon>
        <taxon>Craniata</taxon>
        <taxon>Vertebrata</taxon>
        <taxon>Euteleostomi</taxon>
        <taxon>Actinopterygii</taxon>
        <taxon>Neopterygii</taxon>
        <taxon>Teleostei</taxon>
        <taxon>Neoteleostei</taxon>
        <taxon>Acanthomorphata</taxon>
        <taxon>Zeiogadaria</taxon>
        <taxon>Gadariae</taxon>
        <taxon>Gadiformes</taxon>
        <taxon>Muraenolepidoidei</taxon>
        <taxon>Muraenolepididae</taxon>
        <taxon>Muraenolepis</taxon>
    </lineage>
</organism>
<comment type="subunit">
    <text evidence="25">Interacts with UBE2L3, UBE2L6 and LCMT2, as well as with BAX. Interacts with TBK1; this interaction inhibits TBK1 phosphorylation and 'Lys-63'-linked polyubiquitination.</text>
</comment>
<dbReference type="InterPro" id="IPR002938">
    <property type="entry name" value="FAD-bd"/>
</dbReference>